<dbReference type="Pfam" id="PF12228">
    <property type="entry name" value="DUF3604"/>
    <property type="match status" value="1"/>
</dbReference>
<feature type="signal peptide" evidence="1">
    <location>
        <begin position="1"/>
        <end position="21"/>
    </location>
</feature>
<dbReference type="Gene3D" id="3.20.20.140">
    <property type="entry name" value="Metal-dependent hydrolases"/>
    <property type="match status" value="1"/>
</dbReference>
<dbReference type="InterPro" id="IPR022028">
    <property type="entry name" value="DUF3604"/>
</dbReference>
<evidence type="ECO:0000256" key="1">
    <source>
        <dbReference type="SAM" id="SignalP"/>
    </source>
</evidence>
<sequence>MCRYRGVVSLLLVCLIGPLQAIERTESREPCKRVVPTKMPLFGDTHVHTRYSLDASTQDTRTTPRQAYEFARGARIGIQPWTDEGKPLRELKLNRPLDFAVVTDHAELLGEVAMCQNPELEGYSSWQCRLYRRWPRAAFFLFNTKSSAGGRLGLCGDDGQHCKAAAAGPWQEMQQAAESSYDRSERCEFTSFIGYEWTGASENLANLHRNVIFRNASVPALPFSFVDDPTARGLWNALERDCLDQDNGCDALVIPHNSNLSDGYMFNLTDADGVALTDADLAKRSRLERLVEVMQHKGSSECFFGPGQMEDELCAFEQLPYDKFSGKFMKLTSSEPEPNDGFLRDVLNDGLLLQQSKGINPYKMGFIASTDTHLGAPGAVEESNFPGHGGAGEPASVESTKGLPDDLEFNPGGLAVVWAEENSRDAIFEGMQRRETYGTSGPRMTVRFFGGADLQRELCVSPDFVEQAYQKGVPMGSELAEMAEGEYPRFLVSALMDPGTMDSPGTPLQRIQIIKGWVDAAGEKHQRVYEIAGNPDNGATVNPMNCRQSGEGYKHLCRVWSDPSFDPSHNAYYYARVVENPSCRWSQQICVANGVNCSNPGTVPEGLEICCSDEHRPDIQERAWTSPIWYTPKES</sequence>
<accession>A0A7W4W2L7</accession>
<evidence type="ECO:0008006" key="4">
    <source>
        <dbReference type="Google" id="ProtNLM"/>
    </source>
</evidence>
<dbReference type="Proteomes" id="UP000537130">
    <property type="component" value="Unassembled WGS sequence"/>
</dbReference>
<organism evidence="2 3">
    <name type="scientific">Litorivivens lipolytica</name>
    <dbReference type="NCBI Taxonomy" id="1524264"/>
    <lineage>
        <taxon>Bacteria</taxon>
        <taxon>Pseudomonadati</taxon>
        <taxon>Pseudomonadota</taxon>
        <taxon>Gammaproteobacteria</taxon>
        <taxon>Litorivivens</taxon>
    </lineage>
</organism>
<feature type="chain" id="PRO_5031457445" description="DUF3604 domain-containing protein" evidence="1">
    <location>
        <begin position="22"/>
        <end position="635"/>
    </location>
</feature>
<reference evidence="2 3" key="1">
    <citation type="submission" date="2020-08" db="EMBL/GenBank/DDBJ databases">
        <title>Genomic Encyclopedia of Type Strains, Phase III (KMG-III): the genomes of soil and plant-associated and newly described type strains.</title>
        <authorList>
            <person name="Whitman W."/>
        </authorList>
    </citation>
    <scope>NUCLEOTIDE SEQUENCE [LARGE SCALE GENOMIC DNA]</scope>
    <source>
        <strain evidence="2 3">CECT 8654</strain>
    </source>
</reference>
<evidence type="ECO:0000313" key="3">
    <source>
        <dbReference type="Proteomes" id="UP000537130"/>
    </source>
</evidence>
<protein>
    <recommendedName>
        <fullName evidence="4">DUF3604 domain-containing protein</fullName>
    </recommendedName>
</protein>
<evidence type="ECO:0000313" key="2">
    <source>
        <dbReference type="EMBL" id="MBB3046170.1"/>
    </source>
</evidence>
<proteinExistence type="predicted"/>
<dbReference type="RefSeq" id="WP_183408869.1">
    <property type="nucleotide sequence ID" value="NZ_JACHWY010000001.1"/>
</dbReference>
<comment type="caution">
    <text evidence="2">The sequence shown here is derived from an EMBL/GenBank/DDBJ whole genome shotgun (WGS) entry which is preliminary data.</text>
</comment>
<gene>
    <name evidence="2" type="ORF">FHR99_000406</name>
</gene>
<name>A0A7W4W2L7_9GAMM</name>
<dbReference type="AlphaFoldDB" id="A0A7W4W2L7"/>
<keyword evidence="1" id="KW-0732">Signal</keyword>
<keyword evidence="3" id="KW-1185">Reference proteome</keyword>
<dbReference type="EMBL" id="JACHWY010000001">
    <property type="protein sequence ID" value="MBB3046170.1"/>
    <property type="molecule type" value="Genomic_DNA"/>
</dbReference>